<feature type="domain" description="Chalcone/stilbene synthase N-terminal" evidence="3">
    <location>
        <begin position="213"/>
        <end position="256"/>
    </location>
</feature>
<organism evidence="5 6">
    <name type="scientific">Dovyalis caffra</name>
    <dbReference type="NCBI Taxonomy" id="77055"/>
    <lineage>
        <taxon>Eukaryota</taxon>
        <taxon>Viridiplantae</taxon>
        <taxon>Streptophyta</taxon>
        <taxon>Embryophyta</taxon>
        <taxon>Tracheophyta</taxon>
        <taxon>Spermatophyta</taxon>
        <taxon>Magnoliopsida</taxon>
        <taxon>eudicotyledons</taxon>
        <taxon>Gunneridae</taxon>
        <taxon>Pentapetalae</taxon>
        <taxon>rosids</taxon>
        <taxon>fabids</taxon>
        <taxon>Malpighiales</taxon>
        <taxon>Salicaceae</taxon>
        <taxon>Flacourtieae</taxon>
        <taxon>Dovyalis</taxon>
    </lineage>
</organism>
<keyword evidence="6" id="KW-1185">Reference proteome</keyword>
<evidence type="ECO:0000256" key="2">
    <source>
        <dbReference type="RuleBase" id="RU003633"/>
    </source>
</evidence>
<dbReference type="EMBL" id="CAWUPB010001173">
    <property type="protein sequence ID" value="CAK7347013.1"/>
    <property type="molecule type" value="Genomic_DNA"/>
</dbReference>
<dbReference type="SUPFAM" id="SSF53901">
    <property type="entry name" value="Thiolase-like"/>
    <property type="match status" value="2"/>
</dbReference>
<comment type="similarity">
    <text evidence="1 2">Belongs to the thiolase-like superfamily. Chalcone/stilbene synthases family.</text>
</comment>
<reference evidence="5 6" key="1">
    <citation type="submission" date="2024-01" db="EMBL/GenBank/DDBJ databases">
        <authorList>
            <person name="Waweru B."/>
        </authorList>
    </citation>
    <scope>NUCLEOTIDE SEQUENCE [LARGE SCALE GENOMIC DNA]</scope>
</reference>
<proteinExistence type="inferred from homology"/>
<dbReference type="AlphaFoldDB" id="A0AAV1S9J1"/>
<dbReference type="InterPro" id="IPR011141">
    <property type="entry name" value="Polyketide_synthase_type-III"/>
</dbReference>
<dbReference type="GO" id="GO:0030639">
    <property type="term" value="P:polyketide biosynthetic process"/>
    <property type="evidence" value="ECO:0007669"/>
    <property type="project" value="TreeGrafter"/>
</dbReference>
<dbReference type="InterPro" id="IPR016039">
    <property type="entry name" value="Thiolase-like"/>
</dbReference>
<evidence type="ECO:0000313" key="5">
    <source>
        <dbReference type="EMBL" id="CAK7347013.1"/>
    </source>
</evidence>
<feature type="domain" description="Chalcone/stilbene synthase C-terminal" evidence="4">
    <location>
        <begin position="114"/>
        <end position="175"/>
    </location>
</feature>
<feature type="domain" description="Chalcone/stilbene synthase N-terminal" evidence="3">
    <location>
        <begin position="2"/>
        <end position="44"/>
    </location>
</feature>
<dbReference type="GO" id="GO:0016747">
    <property type="term" value="F:acyltransferase activity, transferring groups other than amino-acyl groups"/>
    <property type="evidence" value="ECO:0007669"/>
    <property type="project" value="InterPro"/>
</dbReference>
<evidence type="ECO:0000313" key="6">
    <source>
        <dbReference type="Proteomes" id="UP001314170"/>
    </source>
</evidence>
<protein>
    <submittedName>
        <fullName evidence="5">Uncharacterized protein</fullName>
    </submittedName>
</protein>
<keyword evidence="2" id="KW-0012">Acyltransferase</keyword>
<evidence type="ECO:0000259" key="4">
    <source>
        <dbReference type="Pfam" id="PF02797"/>
    </source>
</evidence>
<comment type="caution">
    <text evidence="5">The sequence shown here is derived from an EMBL/GenBank/DDBJ whole genome shotgun (WGS) entry which is preliminary data.</text>
</comment>
<dbReference type="Pfam" id="PF00195">
    <property type="entry name" value="Chal_sti_synt_N"/>
    <property type="match status" value="2"/>
</dbReference>
<dbReference type="Gene3D" id="3.40.47.10">
    <property type="match status" value="4"/>
</dbReference>
<dbReference type="InterPro" id="IPR001099">
    <property type="entry name" value="Chalcone/stilbene_synt_N"/>
</dbReference>
<sequence length="257" mass="28029">MEAALRVIEEWGRSKSRITHLIFSPLAGIDMPGADYQLIMLLGCTIGAEPDVSVEPPLFQILSASQTIIPDSNDGIEGHLREMGLTVQFSRNVTELISRNIGKCLVEAFGPIATRHGRNGNGNMGGPTVFFILEEVRRRFSGEKKTTIGKGMEWGVLIGLGAGVTLDAVVMYSVPVAEGHSVLSNASCSYMVSLGKLQAKKKQVDGLLMDSVETVREAKRTLDPATILAIRTTNPANCIFQADYPDYYFRVTERAHD</sequence>
<name>A0AAV1S9J1_9ROSI</name>
<dbReference type="PANTHER" id="PTHR11877">
    <property type="entry name" value="HYDROXYMETHYLGLUTARYL-COA SYNTHASE"/>
    <property type="match status" value="1"/>
</dbReference>
<dbReference type="InterPro" id="IPR012328">
    <property type="entry name" value="Chalcone/stilbene_synt_C"/>
</dbReference>
<keyword evidence="2" id="KW-0808">Transferase</keyword>
<accession>A0AAV1S9J1</accession>
<evidence type="ECO:0000256" key="1">
    <source>
        <dbReference type="ARBA" id="ARBA00005531"/>
    </source>
</evidence>
<evidence type="ECO:0000259" key="3">
    <source>
        <dbReference type="Pfam" id="PF00195"/>
    </source>
</evidence>
<dbReference type="Pfam" id="PF02797">
    <property type="entry name" value="Chal_sti_synt_C"/>
    <property type="match status" value="1"/>
</dbReference>
<dbReference type="Proteomes" id="UP001314170">
    <property type="component" value="Unassembled WGS sequence"/>
</dbReference>
<gene>
    <name evidence="5" type="ORF">DCAF_LOCUS19693</name>
</gene>
<dbReference type="PANTHER" id="PTHR11877:SF56">
    <property type="entry name" value="CHALCONE SYNTHASE"/>
    <property type="match status" value="1"/>
</dbReference>